<sequence>MALPSAGNGGFSEPMNFSYAQAVSQRTDKVSKHAENSSFKLSMRFPVDIDGELGFVFSDSEMVKAAEDLKFALVMKFMRVRPSIDNLRLHVVKNWGLIEIPQISFMDDYHILIHMKNERDFIHGWTREGRSVEGNPFRLFKWTRDFDLEKESPLAPQWIFLPGLPMHLYRRDCLQILATWFGRFLGTDNATLNKTRATGARLCVEMNLKEETINGFPISVSANRTIWQEVRYEKPGFYCTKCCRQGHTKVVCRIGEAGRKAGEEKNNRPLIQYQQVWKEKASEEWRTSEKNGETERVVERLTKGKLVRSDTGRQNEVPGSDQFSSLVGDGIAEKSQKDMHTSQVSEYGAVAQNNSAAEVELVEAASAEPVISEESDPVQGKEGEWREEKFNAGSTMVSLLGQTDDTHQGAFEGGNTDLIAEDRAVEGRTRSENRKEVVGMEESHGTLSDQEGEDEPSALARQKQYNSEPESKPTSRLGSSRNRLKSLVKKFGVSIVGILEPFATDDKRSRLAFVLGLPNHCSNAVVDGKIWIFWSDDCDWEVLSMTNQSISGIFRCGEENLFISFIYAKCNSIERRELWQSLELVDSKEDPWLVVGDFNVIREDSERVGGHPRPIRAMEEFNNCIDHCGLLDMQVTGRRLSWCNGHEGHTRSWARLDRALINIHYANRFPSACFEYLNRKTSDHCPMLIHAQKQEVGYGPHPFRFQNMWVTHTEFRRCVEEVWKEPSTFVGLSRLAEKLKKTKCALRAWNRKVFGQVGQNIKELEERLEVLDSNLQGGYDKEVECDYLVTKLELDIWEKREELRLSQLAKQKWLAEGDQNSKFFHAVVNQKRKSNVISNMRLENGTSLNSTEQVHQGALKYFQDFLSNSSLAEQVDLTPLIQKSVSEENNLALVLAPTETEVLTALKSIPKESSPGPDGFGSGFYLSCWDLIKEDVLDAAKDFFSVGAPLVSHLLYADDLLVFVNGGKRSVQRLLNILEVYEKWSGQLINKEKSAVYFSKSITLARRRMLMRTTGFVEGKFPFTYLGVPMVSGRLTSRHLEPLVEKVRRRIAGWKSKLLSQGGRLTLMKHVLACMSTHLLAVLNVPMKVFSRLNSLMATFFWGDMNGKQKMKWCAWDRICKPYKEGGLGIRNFHEVQRALHMKFAWRLVTVDNLWTKFFWAKYVKHGHIFLAETRRNASRFWKSIMKVFPEVADNVHVKVREGSSSFWFDRWLASGPLGASRESGPSQLKIKDVWIDGSWDENVLVDLVGINKTEEIMNGVVAGKVGTDITIWKPEVKGVFTSASAWDLIRVKGTEHLGMGWIWHNYLPRKISICMWKARFNGLALDSRVQRLGIPLASRCNCCAQGHIETLNHVLCNGSIAAKVWKKAAIMLGMTYVQGLPWWLTVMQWFNAATKSSHRGVLLGLIPSIISWRLWRWRCKARMENSAESVESVWLAVRVWIRKISSLMVKQWPISARDKVILRDLEVPFVGRSRNIPKLVYWRKPAEGWMKLNVDGSCRGNPGNCGGGGVIRDTLGNFKGAFSSYFGQGTNNEAELKALIAGVSLCKELGFSQLNIESDSTLVVSWLSSRKCTAWYLWDYWDELLSLLREVHFTITHQFREGNTVADFLARRLSHFWSLVFQLVFPVLFHGFPQPHVRLGSEALYGVETLRTLIVDPTPGFSGDISRLISLRVLRVLSIESSLSSSIHHLKHLRYLDLSGSNINLLPESLCSLLNLHNWNLKDCCLLQKLPKRTRHLYLNGCTRLSQMPPHIGQITFLKTLTLFIVGERRGCHLAELKCLNLGEELHVTHLNRMGNLMDAQEANLVEKSNLRRLELSWELDSESESQEKVEKVFEALQPHSNLEILKIQGYEGAKFPVWMDYQF</sequence>
<dbReference type="Proteomes" id="UP001163603">
    <property type="component" value="Chromosome 12"/>
</dbReference>
<evidence type="ECO:0000313" key="1">
    <source>
        <dbReference type="EMBL" id="KAJ0018708.1"/>
    </source>
</evidence>
<name>A0ACC0XJX0_9ROSI</name>
<keyword evidence="2" id="KW-1185">Reference proteome</keyword>
<reference evidence="2" key="1">
    <citation type="journal article" date="2023" name="G3 (Bethesda)">
        <title>Genome assembly and association tests identify interacting loci associated with vigor, precocity, and sex in interspecific pistachio rootstocks.</title>
        <authorList>
            <person name="Palmer W."/>
            <person name="Jacygrad E."/>
            <person name="Sagayaradj S."/>
            <person name="Cavanaugh K."/>
            <person name="Han R."/>
            <person name="Bertier L."/>
            <person name="Beede B."/>
            <person name="Kafkas S."/>
            <person name="Golino D."/>
            <person name="Preece J."/>
            <person name="Michelmore R."/>
        </authorList>
    </citation>
    <scope>NUCLEOTIDE SEQUENCE [LARGE SCALE GENOMIC DNA]</scope>
</reference>
<comment type="caution">
    <text evidence="1">The sequence shown here is derived from an EMBL/GenBank/DDBJ whole genome shotgun (WGS) entry which is preliminary data.</text>
</comment>
<dbReference type="EMBL" id="CM047747">
    <property type="protein sequence ID" value="KAJ0018708.1"/>
    <property type="molecule type" value="Genomic_DNA"/>
</dbReference>
<organism evidence="1 2">
    <name type="scientific">Pistacia integerrima</name>
    <dbReference type="NCBI Taxonomy" id="434235"/>
    <lineage>
        <taxon>Eukaryota</taxon>
        <taxon>Viridiplantae</taxon>
        <taxon>Streptophyta</taxon>
        <taxon>Embryophyta</taxon>
        <taxon>Tracheophyta</taxon>
        <taxon>Spermatophyta</taxon>
        <taxon>Magnoliopsida</taxon>
        <taxon>eudicotyledons</taxon>
        <taxon>Gunneridae</taxon>
        <taxon>Pentapetalae</taxon>
        <taxon>rosids</taxon>
        <taxon>malvids</taxon>
        <taxon>Sapindales</taxon>
        <taxon>Anacardiaceae</taxon>
        <taxon>Pistacia</taxon>
    </lineage>
</organism>
<protein>
    <submittedName>
        <fullName evidence="1">Uncharacterized protein</fullName>
    </submittedName>
</protein>
<gene>
    <name evidence="1" type="ORF">Pint_10052</name>
</gene>
<proteinExistence type="predicted"/>
<evidence type="ECO:0000313" key="2">
    <source>
        <dbReference type="Proteomes" id="UP001163603"/>
    </source>
</evidence>
<accession>A0ACC0XJX0</accession>